<dbReference type="EMBL" id="KQ435783">
    <property type="protein sequence ID" value="KOX74692.1"/>
    <property type="molecule type" value="Genomic_DNA"/>
</dbReference>
<sequence length="79" mass="9066">MNMTLRSSHGLMLYAHQVNNVDFFVRMLSTHMGSNIRRVFSPISTIWTVESRQLSTSVLQMMLQIVSPVERPATLWADV</sequence>
<dbReference type="Proteomes" id="UP000053105">
    <property type="component" value="Unassembled WGS sequence"/>
</dbReference>
<keyword evidence="2" id="KW-1185">Reference proteome</keyword>
<dbReference type="AlphaFoldDB" id="A0A0N0BGE8"/>
<proteinExistence type="predicted"/>
<evidence type="ECO:0000313" key="2">
    <source>
        <dbReference type="Proteomes" id="UP000053105"/>
    </source>
</evidence>
<accession>A0A0N0BGE8</accession>
<organism evidence="1 2">
    <name type="scientific">Melipona quadrifasciata</name>
    <dbReference type="NCBI Taxonomy" id="166423"/>
    <lineage>
        <taxon>Eukaryota</taxon>
        <taxon>Metazoa</taxon>
        <taxon>Ecdysozoa</taxon>
        <taxon>Arthropoda</taxon>
        <taxon>Hexapoda</taxon>
        <taxon>Insecta</taxon>
        <taxon>Pterygota</taxon>
        <taxon>Neoptera</taxon>
        <taxon>Endopterygota</taxon>
        <taxon>Hymenoptera</taxon>
        <taxon>Apocrita</taxon>
        <taxon>Aculeata</taxon>
        <taxon>Apoidea</taxon>
        <taxon>Anthophila</taxon>
        <taxon>Apidae</taxon>
        <taxon>Melipona</taxon>
    </lineage>
</organism>
<name>A0A0N0BGE8_9HYME</name>
<reference evidence="1 2" key="1">
    <citation type="submission" date="2015-07" db="EMBL/GenBank/DDBJ databases">
        <title>The genome of Melipona quadrifasciata.</title>
        <authorList>
            <person name="Pan H."/>
            <person name="Kapheim K."/>
        </authorList>
    </citation>
    <scope>NUCLEOTIDE SEQUENCE [LARGE SCALE GENOMIC DNA]</scope>
    <source>
        <strain evidence="1">0111107301</strain>
        <tissue evidence="1">Whole body</tissue>
    </source>
</reference>
<gene>
    <name evidence="1" type="ORF">WN51_13127</name>
</gene>
<evidence type="ECO:0000313" key="1">
    <source>
        <dbReference type="EMBL" id="KOX74692.1"/>
    </source>
</evidence>
<protein>
    <submittedName>
        <fullName evidence="1">Uncharacterized protein</fullName>
    </submittedName>
</protein>